<feature type="domain" description="N-acetyltransferase" evidence="1">
    <location>
        <begin position="7"/>
        <end position="168"/>
    </location>
</feature>
<gene>
    <name evidence="2" type="ORF">IZO911_LOCUS2207</name>
    <name evidence="3" type="ORF">KXQ929_LOCUS24540</name>
</gene>
<dbReference type="EMBL" id="CAJNOE010000010">
    <property type="protein sequence ID" value="CAF0723841.1"/>
    <property type="molecule type" value="Genomic_DNA"/>
</dbReference>
<dbReference type="PROSITE" id="PS51186">
    <property type="entry name" value="GNAT"/>
    <property type="match status" value="1"/>
</dbReference>
<dbReference type="EMBL" id="CAJOBB010002045">
    <property type="protein sequence ID" value="CAF3932365.1"/>
    <property type="molecule type" value="Genomic_DNA"/>
</dbReference>
<evidence type="ECO:0000259" key="1">
    <source>
        <dbReference type="PROSITE" id="PS51186"/>
    </source>
</evidence>
<accession>A0A813MHZ4</accession>
<dbReference type="Pfam" id="PF13508">
    <property type="entry name" value="Acetyltransf_7"/>
    <property type="match status" value="1"/>
</dbReference>
<dbReference type="InterPro" id="IPR000182">
    <property type="entry name" value="GNAT_dom"/>
</dbReference>
<evidence type="ECO:0000313" key="3">
    <source>
        <dbReference type="EMBL" id="CAF3932365.1"/>
    </source>
</evidence>
<dbReference type="SUPFAM" id="SSF55729">
    <property type="entry name" value="Acyl-CoA N-acyltransferases (Nat)"/>
    <property type="match status" value="1"/>
</dbReference>
<name>A0A813MHZ4_9BILA</name>
<dbReference type="Gene3D" id="3.40.630.30">
    <property type="match status" value="1"/>
</dbReference>
<dbReference type="CDD" id="cd04301">
    <property type="entry name" value="NAT_SF"/>
    <property type="match status" value="1"/>
</dbReference>
<comment type="caution">
    <text evidence="2">The sequence shown here is derived from an EMBL/GenBank/DDBJ whole genome shotgun (WGS) entry which is preliminary data.</text>
</comment>
<organism evidence="2 4">
    <name type="scientific">Adineta steineri</name>
    <dbReference type="NCBI Taxonomy" id="433720"/>
    <lineage>
        <taxon>Eukaryota</taxon>
        <taxon>Metazoa</taxon>
        <taxon>Spiralia</taxon>
        <taxon>Gnathifera</taxon>
        <taxon>Rotifera</taxon>
        <taxon>Eurotatoria</taxon>
        <taxon>Bdelloidea</taxon>
        <taxon>Adinetida</taxon>
        <taxon>Adinetidae</taxon>
        <taxon>Adineta</taxon>
    </lineage>
</organism>
<dbReference type="Proteomes" id="UP000663860">
    <property type="component" value="Unassembled WGS sequence"/>
</dbReference>
<dbReference type="GO" id="GO:0016747">
    <property type="term" value="F:acyltransferase activity, transferring groups other than amino-acyl groups"/>
    <property type="evidence" value="ECO:0007669"/>
    <property type="project" value="InterPro"/>
</dbReference>
<proteinExistence type="predicted"/>
<dbReference type="InterPro" id="IPR016181">
    <property type="entry name" value="Acyl_CoA_acyltransferase"/>
</dbReference>
<evidence type="ECO:0000313" key="2">
    <source>
        <dbReference type="EMBL" id="CAF0723841.1"/>
    </source>
</evidence>
<dbReference type="Proteomes" id="UP000663868">
    <property type="component" value="Unassembled WGS sequence"/>
</dbReference>
<protein>
    <recommendedName>
        <fullName evidence="1">N-acetyltransferase domain-containing protein</fullName>
    </recommendedName>
</protein>
<dbReference type="AlphaFoldDB" id="A0A813MHZ4"/>
<reference evidence="2" key="1">
    <citation type="submission" date="2021-02" db="EMBL/GenBank/DDBJ databases">
        <authorList>
            <person name="Nowell W R."/>
        </authorList>
    </citation>
    <scope>NUCLEOTIDE SEQUENCE</scope>
</reference>
<sequence length="178" mass="21163">MTKLEKITIRSAVLDDLLTMIKVMDDVLESPSTEDDIQQISDRWLPRFVKDSRFYYYVVENENMNMIGWCCGRETLECTRTVNDQIYDCEIGQIFILQQYQHRGIGRELWKIVWNSVLERFHPRNFLVWALDKESTHQFYRSLGGILAGTKKTDDTILTAYIWNDRKPYDTTNFVIFI</sequence>
<evidence type="ECO:0000313" key="4">
    <source>
        <dbReference type="Proteomes" id="UP000663860"/>
    </source>
</evidence>